<protein>
    <submittedName>
        <fullName evidence="2">Uncharacterized protein</fullName>
    </submittedName>
</protein>
<feature type="region of interest" description="Disordered" evidence="1">
    <location>
        <begin position="209"/>
        <end position="233"/>
    </location>
</feature>
<organism evidence="2 3">
    <name type="scientific">Rhizoctonia solani</name>
    <dbReference type="NCBI Taxonomy" id="456999"/>
    <lineage>
        <taxon>Eukaryota</taxon>
        <taxon>Fungi</taxon>
        <taxon>Dikarya</taxon>
        <taxon>Basidiomycota</taxon>
        <taxon>Agaricomycotina</taxon>
        <taxon>Agaricomycetes</taxon>
        <taxon>Cantharellales</taxon>
        <taxon>Ceratobasidiaceae</taxon>
        <taxon>Rhizoctonia</taxon>
    </lineage>
</organism>
<feature type="compositionally biased region" description="Basic and acidic residues" evidence="1">
    <location>
        <begin position="218"/>
        <end position="233"/>
    </location>
</feature>
<evidence type="ECO:0000256" key="1">
    <source>
        <dbReference type="SAM" id="MobiDB-lite"/>
    </source>
</evidence>
<gene>
    <name evidence="2" type="ORF">RDB_LOCUS22381</name>
</gene>
<reference evidence="2" key="1">
    <citation type="submission" date="2021-01" db="EMBL/GenBank/DDBJ databases">
        <authorList>
            <person name="Kaushik A."/>
        </authorList>
    </citation>
    <scope>NUCLEOTIDE SEQUENCE</scope>
    <source>
        <strain evidence="2">AG1-1C</strain>
    </source>
</reference>
<sequence>MGKVISTLLTGTSADAQVKEQLQFLVNSATERLNRYQLELENGFADKTEISRHSIPGNRALRWPSEAVSGAVDSFFEAAGGKGGAKDNVVSGFKHVVTGALNAFLGNARAGEHEEQKFFVFMQHNAIIRLDVKLWRYNFSSDGIIAQQQNVLCYIICSSVVDRSVLTFDELIYLISEHAGDDDVEAYIDSLAKIWRKMEDLPLRTLPGYRDGAPVTKPVEDTPKKEAPKSDGK</sequence>
<name>A0A8H2WC26_9AGAM</name>
<dbReference type="Proteomes" id="UP000663846">
    <property type="component" value="Unassembled WGS sequence"/>
</dbReference>
<proteinExistence type="predicted"/>
<dbReference type="AlphaFoldDB" id="A0A8H2WC26"/>
<evidence type="ECO:0000313" key="2">
    <source>
        <dbReference type="EMBL" id="CAE6365388.1"/>
    </source>
</evidence>
<evidence type="ECO:0000313" key="3">
    <source>
        <dbReference type="Proteomes" id="UP000663846"/>
    </source>
</evidence>
<comment type="caution">
    <text evidence="2">The sequence shown here is derived from an EMBL/GenBank/DDBJ whole genome shotgun (WGS) entry which is preliminary data.</text>
</comment>
<accession>A0A8H2WC26</accession>
<dbReference type="EMBL" id="CAJMWS010000109">
    <property type="protein sequence ID" value="CAE6365388.1"/>
    <property type="molecule type" value="Genomic_DNA"/>
</dbReference>